<dbReference type="SUPFAM" id="SSF75304">
    <property type="entry name" value="Amidase signature (AS) enzymes"/>
    <property type="match status" value="1"/>
</dbReference>
<keyword evidence="2" id="KW-0808">Transferase</keyword>
<dbReference type="STRING" id="630515.SAMN04489812_0268"/>
<accession>A0A1H1MUZ4</accession>
<name>A0A1H1MUZ4_9ACTN</name>
<dbReference type="InterPro" id="IPR000120">
    <property type="entry name" value="Amidase"/>
</dbReference>
<gene>
    <name evidence="2" type="ORF">SAMN04489812_0268</name>
</gene>
<dbReference type="PANTHER" id="PTHR11895:SF176">
    <property type="entry name" value="AMIDASE AMID-RELATED"/>
    <property type="match status" value="1"/>
</dbReference>
<evidence type="ECO:0000259" key="1">
    <source>
        <dbReference type="Pfam" id="PF01425"/>
    </source>
</evidence>
<dbReference type="AlphaFoldDB" id="A0A1H1MUZ4"/>
<dbReference type="Proteomes" id="UP000199103">
    <property type="component" value="Chromosome I"/>
</dbReference>
<keyword evidence="3" id="KW-1185">Reference proteome</keyword>
<protein>
    <submittedName>
        <fullName evidence="2">Aspartyl-tRNA(Asn)/glutamyl-tRNA(Gln) amidotransferase subunit A</fullName>
    </submittedName>
</protein>
<reference evidence="2 3" key="1">
    <citation type="submission" date="2016-10" db="EMBL/GenBank/DDBJ databases">
        <authorList>
            <person name="de Groot N.N."/>
        </authorList>
    </citation>
    <scope>NUCLEOTIDE SEQUENCE [LARGE SCALE GENOMIC DNA]</scope>
    <source>
        <strain evidence="2 3">DSM 21800</strain>
    </source>
</reference>
<proteinExistence type="predicted"/>
<dbReference type="RefSeq" id="WP_091518654.1">
    <property type="nucleotide sequence ID" value="NZ_LT629772.1"/>
</dbReference>
<dbReference type="Gene3D" id="3.90.1300.10">
    <property type="entry name" value="Amidase signature (AS) domain"/>
    <property type="match status" value="1"/>
</dbReference>
<evidence type="ECO:0000313" key="3">
    <source>
        <dbReference type="Proteomes" id="UP000199103"/>
    </source>
</evidence>
<sequence>MTDTRTPPTELTSTIDNTAGPAFSTSLTIADAGTALRSGELTSSHLTRAILDRAIALNDALGAYVVITEEAAMEQAAAADADFAAGVDHGPLQGIPLAIKDIIAMTGAPTTANSRVLAADWGDDADAPVTARLRAAGAVFVGKSTTSEFALGLPDPDNGFPIPRNPWNVAHTPAGSSSGTGVATAAQLALGGLGTDTGGSVRGPASVNGHTGLKVTFGRVPKNGVVPLGFSLDSVGPMARSAMDCALLLEVMAGYDGGDPNAAHVAVPAYSELISSGVDELRIALPMPYFFDHDDLDPEQRAAVLTAVDQLVGLGASSEQVVLEHAAEAKEANHLILVAEAYAYHRNNLVHRWQDYGRFTRPSLARGAFYTAADYAQASRFRSYWSAQVARLLSDHDVIITPSAPTPAERADEMDASSRLAKPSYTGHWNLSGLPAVAVPVGLSSTGLPLSMQVIGKPFAEATVLRVAHALQQITDHHLLVPPTGQLLVG</sequence>
<dbReference type="InterPro" id="IPR036928">
    <property type="entry name" value="AS_sf"/>
</dbReference>
<evidence type="ECO:0000313" key="2">
    <source>
        <dbReference type="EMBL" id="SDR90507.1"/>
    </source>
</evidence>
<dbReference type="EMBL" id="LT629772">
    <property type="protein sequence ID" value="SDR90507.1"/>
    <property type="molecule type" value="Genomic_DNA"/>
</dbReference>
<dbReference type="PANTHER" id="PTHR11895">
    <property type="entry name" value="TRANSAMIDASE"/>
    <property type="match status" value="1"/>
</dbReference>
<dbReference type="InterPro" id="IPR023631">
    <property type="entry name" value="Amidase_dom"/>
</dbReference>
<dbReference type="OrthoDB" id="5175573at2"/>
<organism evidence="2 3">
    <name type="scientific">Microlunatus soli</name>
    <dbReference type="NCBI Taxonomy" id="630515"/>
    <lineage>
        <taxon>Bacteria</taxon>
        <taxon>Bacillati</taxon>
        <taxon>Actinomycetota</taxon>
        <taxon>Actinomycetes</taxon>
        <taxon>Propionibacteriales</taxon>
        <taxon>Propionibacteriaceae</taxon>
        <taxon>Microlunatus</taxon>
    </lineage>
</organism>
<dbReference type="GO" id="GO:0016740">
    <property type="term" value="F:transferase activity"/>
    <property type="evidence" value="ECO:0007669"/>
    <property type="project" value="UniProtKB-KW"/>
</dbReference>
<dbReference type="Pfam" id="PF01425">
    <property type="entry name" value="Amidase"/>
    <property type="match status" value="1"/>
</dbReference>
<feature type="domain" description="Amidase" evidence="1">
    <location>
        <begin position="46"/>
        <end position="465"/>
    </location>
</feature>